<reference evidence="3" key="1">
    <citation type="journal article" date="2023" name="Commun. Biol.">
        <title>Genome analysis of Parmales, the sister group of diatoms, reveals the evolutionary specialization of diatoms from phago-mixotrophs to photoautotrophs.</title>
        <authorList>
            <person name="Ban H."/>
            <person name="Sato S."/>
            <person name="Yoshikawa S."/>
            <person name="Yamada K."/>
            <person name="Nakamura Y."/>
            <person name="Ichinomiya M."/>
            <person name="Sato N."/>
            <person name="Blanc-Mathieu R."/>
            <person name="Endo H."/>
            <person name="Kuwata A."/>
            <person name="Ogata H."/>
        </authorList>
    </citation>
    <scope>NUCLEOTIDE SEQUENCE [LARGE SCALE GENOMIC DNA]</scope>
    <source>
        <strain evidence="3">NIES 3700</strain>
    </source>
</reference>
<sequence>MEDPSTDPPPSSIPAAPSPPPLPRPKTPEIHNECAKCMSSILTEIEATVTFVPPPPPIDLLTASQALSASASLYQSDYERQSSHVAIHLANMVDTVVDRLTTFPINLRAFSTNLAQSQAKHFRKADPVYIHMNSILDSVEARIEAENRATIKYVLDRQISKIKRRHKKEPSRIIRHFSSVETLHFHHCSYLMDGIIETVAKREKTRQFRDRVLSGSFLPPPSTIIARPVINYHLTYMTSWIEEHSAKSEEISKISNARSDQVAHAKSENAANYTEEKKKLKHSLSVRENEGILKSQESTKASRNSQLKRKKASFPEGSPMPSSEISAFESETSKLVSECKKTEKEKFIKVDEQESAALKKFSEKKEAARLGEINAEFDAKEQALQTRLDALNEGTPGTPPPKSKPPTAFCPPPIYYPTVPPSSSNPVIPPAVYQKRIKNFLFKDFINSIISDDSFNYIADNILRYIPDRDILTLAVTSKTFKELASFHADRAYYATVIENLFRCKMARRDIYFRKLYDRNSRTIQRYGRGINGRNKAAKERHRIKVNDELRMKLGSCSGVVRAFIDGTNSSESIIAAAETLDVIKVSWERVNSNSEGGMNVIIETSAATLMVEKMISIVKLNTIVDKTKGGKNEWSSLVKTIGNLDTNPDTVRLIKEKGGGRCLLDMLRRGDSEVREEVCAAITKLCKNKGIKNYLVFDLHCIPLMNHMLRSSCEAISISTSKISSSPPPPYSFKHQLTVIKTLTKIMSDNKYKLTLGRNGVLPQMFKILQNTTKAYTNEFDPTQKTRTVLLEMSSKLLWKMIEVEENYRRVMTATTADTLQIMLSSSWILANRLSLILVSCTVATTEGKLLMKAANVPLYINQHMTSHSADVRAAAMIAVEAFSMKPHVRNLVDLRWKLKAKPKSVKSTVDKEDLVPENMGKQTSDEILLLKTPDGLILEHEGNSYSDTDQYLKSTHIIPAPTRRFRLESALNLEGIPWTNLP</sequence>
<dbReference type="InterPro" id="IPR011989">
    <property type="entry name" value="ARM-like"/>
</dbReference>
<protein>
    <submittedName>
        <fullName evidence="2">Uncharacterized protein</fullName>
    </submittedName>
</protein>
<comment type="caution">
    <text evidence="2">The sequence shown here is derived from an EMBL/GenBank/DDBJ whole genome shotgun (WGS) entry which is preliminary data.</text>
</comment>
<keyword evidence="3" id="KW-1185">Reference proteome</keyword>
<dbReference type="AlphaFoldDB" id="A0A9W7E198"/>
<feature type="compositionally biased region" description="Polar residues" evidence="1">
    <location>
        <begin position="320"/>
        <end position="331"/>
    </location>
</feature>
<dbReference type="InterPro" id="IPR016024">
    <property type="entry name" value="ARM-type_fold"/>
</dbReference>
<feature type="region of interest" description="Disordered" evidence="1">
    <location>
        <begin position="1"/>
        <end position="29"/>
    </location>
</feature>
<evidence type="ECO:0000313" key="3">
    <source>
        <dbReference type="Proteomes" id="UP001165122"/>
    </source>
</evidence>
<dbReference type="EMBL" id="BRXW01000478">
    <property type="protein sequence ID" value="GMH58393.1"/>
    <property type="molecule type" value="Genomic_DNA"/>
</dbReference>
<proteinExistence type="predicted"/>
<dbReference type="OrthoDB" id="195328at2759"/>
<feature type="compositionally biased region" description="Pro residues" evidence="1">
    <location>
        <begin position="1"/>
        <end position="25"/>
    </location>
</feature>
<dbReference type="SUPFAM" id="SSF48371">
    <property type="entry name" value="ARM repeat"/>
    <property type="match status" value="1"/>
</dbReference>
<evidence type="ECO:0000313" key="2">
    <source>
        <dbReference type="EMBL" id="GMH58393.1"/>
    </source>
</evidence>
<dbReference type="Gene3D" id="1.25.10.10">
    <property type="entry name" value="Leucine-rich Repeat Variant"/>
    <property type="match status" value="1"/>
</dbReference>
<gene>
    <name evidence="2" type="ORF">TrLO_g7379</name>
</gene>
<dbReference type="Proteomes" id="UP001165122">
    <property type="component" value="Unassembled WGS sequence"/>
</dbReference>
<accession>A0A9W7E198</accession>
<evidence type="ECO:0000256" key="1">
    <source>
        <dbReference type="SAM" id="MobiDB-lite"/>
    </source>
</evidence>
<organism evidence="2 3">
    <name type="scientific">Triparma laevis f. longispina</name>
    <dbReference type="NCBI Taxonomy" id="1714387"/>
    <lineage>
        <taxon>Eukaryota</taxon>
        <taxon>Sar</taxon>
        <taxon>Stramenopiles</taxon>
        <taxon>Ochrophyta</taxon>
        <taxon>Bolidophyceae</taxon>
        <taxon>Parmales</taxon>
        <taxon>Triparmaceae</taxon>
        <taxon>Triparma</taxon>
    </lineage>
</organism>
<feature type="region of interest" description="Disordered" evidence="1">
    <location>
        <begin position="257"/>
        <end position="331"/>
    </location>
</feature>
<feature type="compositionally biased region" description="Polar residues" evidence="1">
    <location>
        <begin position="295"/>
        <end position="305"/>
    </location>
</feature>
<name>A0A9W7E198_9STRA</name>